<keyword evidence="6" id="KW-0552">Olfaction</keyword>
<keyword evidence="8" id="KW-0732">Signal</keyword>
<evidence type="ECO:0000256" key="3">
    <source>
        <dbReference type="ARBA" id="ARBA00022448"/>
    </source>
</evidence>
<dbReference type="InterPro" id="IPR052295">
    <property type="entry name" value="Odorant-binding_protein"/>
</dbReference>
<evidence type="ECO:0000313" key="10">
    <source>
        <dbReference type="Proteomes" id="UP000069940"/>
    </source>
</evidence>
<evidence type="ECO:0000256" key="4">
    <source>
        <dbReference type="ARBA" id="ARBA00022525"/>
    </source>
</evidence>
<reference evidence="9" key="2">
    <citation type="submission" date="2025-05" db="UniProtKB">
        <authorList>
            <consortium name="EnsemblMetazoa"/>
        </authorList>
    </citation>
    <scope>IDENTIFICATION</scope>
    <source>
        <strain evidence="9">Foshan</strain>
    </source>
</reference>
<reference evidence="10" key="1">
    <citation type="journal article" date="2015" name="Proc. Natl. Acad. Sci. U.S.A.">
        <title>Genome sequence of the Asian Tiger mosquito, Aedes albopictus, reveals insights into its biology, genetics, and evolution.</title>
        <authorList>
            <person name="Chen X.G."/>
            <person name="Jiang X."/>
            <person name="Gu J."/>
            <person name="Xu M."/>
            <person name="Wu Y."/>
            <person name="Deng Y."/>
            <person name="Zhang C."/>
            <person name="Bonizzoni M."/>
            <person name="Dermauw W."/>
            <person name="Vontas J."/>
            <person name="Armbruster P."/>
            <person name="Huang X."/>
            <person name="Yang Y."/>
            <person name="Zhang H."/>
            <person name="He W."/>
            <person name="Peng H."/>
            <person name="Liu Y."/>
            <person name="Wu K."/>
            <person name="Chen J."/>
            <person name="Lirakis M."/>
            <person name="Topalis P."/>
            <person name="Van Leeuwen T."/>
            <person name="Hall A.B."/>
            <person name="Jiang X."/>
            <person name="Thorpe C."/>
            <person name="Mueller R.L."/>
            <person name="Sun C."/>
            <person name="Waterhouse R.M."/>
            <person name="Yan G."/>
            <person name="Tu Z.J."/>
            <person name="Fang X."/>
            <person name="James A.A."/>
        </authorList>
    </citation>
    <scope>NUCLEOTIDE SEQUENCE [LARGE SCALE GENOMIC DNA]</scope>
    <source>
        <strain evidence="10">Foshan</strain>
    </source>
</reference>
<dbReference type="PANTHER" id="PTHR21066">
    <property type="entry name" value="ODORANT-BINDING PROTEIN 59A-RELATED"/>
    <property type="match status" value="1"/>
</dbReference>
<name>A0ABM1ZK22_AEDAL</name>
<keyword evidence="4" id="KW-0964">Secreted</keyword>
<accession>A0ABM1ZK22</accession>
<evidence type="ECO:0000256" key="8">
    <source>
        <dbReference type="SAM" id="SignalP"/>
    </source>
</evidence>
<evidence type="ECO:0000256" key="6">
    <source>
        <dbReference type="ARBA" id="ARBA00022725"/>
    </source>
</evidence>
<evidence type="ECO:0000256" key="5">
    <source>
        <dbReference type="ARBA" id="ARBA00022606"/>
    </source>
</evidence>
<dbReference type="Gene3D" id="1.10.238.270">
    <property type="match status" value="1"/>
</dbReference>
<protein>
    <submittedName>
        <fullName evidence="9">Uncharacterized protein</fullName>
    </submittedName>
</protein>
<evidence type="ECO:0000256" key="7">
    <source>
        <dbReference type="ARBA" id="ARBA00023157"/>
    </source>
</evidence>
<keyword evidence="3" id="KW-0813">Transport</keyword>
<proteinExistence type="inferred from homology"/>
<dbReference type="Proteomes" id="UP000069940">
    <property type="component" value="Unassembled WGS sequence"/>
</dbReference>
<organism evidence="9 10">
    <name type="scientific">Aedes albopictus</name>
    <name type="common">Asian tiger mosquito</name>
    <name type="synonym">Stegomyia albopicta</name>
    <dbReference type="NCBI Taxonomy" id="7160"/>
    <lineage>
        <taxon>Eukaryota</taxon>
        <taxon>Metazoa</taxon>
        <taxon>Ecdysozoa</taxon>
        <taxon>Arthropoda</taxon>
        <taxon>Hexapoda</taxon>
        <taxon>Insecta</taxon>
        <taxon>Pterygota</taxon>
        <taxon>Neoptera</taxon>
        <taxon>Endopterygota</taxon>
        <taxon>Diptera</taxon>
        <taxon>Nematocera</taxon>
        <taxon>Culicoidea</taxon>
        <taxon>Culicidae</taxon>
        <taxon>Culicinae</taxon>
        <taxon>Aedini</taxon>
        <taxon>Aedes</taxon>
        <taxon>Stegomyia</taxon>
    </lineage>
</organism>
<evidence type="ECO:0000256" key="1">
    <source>
        <dbReference type="ARBA" id="ARBA00004613"/>
    </source>
</evidence>
<dbReference type="GeneID" id="109398239"/>
<keyword evidence="10" id="KW-1185">Reference proteome</keyword>
<keyword evidence="5" id="KW-0716">Sensory transduction</keyword>
<dbReference type="RefSeq" id="XP_019526108.2">
    <property type="nucleotide sequence ID" value="XM_019670563.3"/>
</dbReference>
<dbReference type="SUPFAM" id="SSF47565">
    <property type="entry name" value="Insect pheromone/odorant-binding proteins"/>
    <property type="match status" value="1"/>
</dbReference>
<keyword evidence="7" id="KW-1015">Disulfide bond</keyword>
<comment type="subcellular location">
    <subcellularLocation>
        <location evidence="1">Secreted</location>
    </subcellularLocation>
</comment>
<dbReference type="PANTHER" id="PTHR21066:SF9">
    <property type="entry name" value="ODORANT-BINDING PROTEIN 59A"/>
    <property type="match status" value="1"/>
</dbReference>
<dbReference type="InterPro" id="IPR036728">
    <property type="entry name" value="PBP_GOBP_sf"/>
</dbReference>
<evidence type="ECO:0000256" key="2">
    <source>
        <dbReference type="ARBA" id="ARBA00008098"/>
    </source>
</evidence>
<sequence>MLAFTILCPIFVIFGTILQIVRSEECIRWQNHEKELSNCCKWDPPYPRESMHHCSQSATEQVTQDKQELYRCIFECYFEELGIVVDQTLNVDKLSEYLQALSEEVRNHVIDTYKKCAAETTNTLRVCNSFAQELEMCALEEIGVGCPDEIFTPGEICDKRRSGVKFCQD</sequence>
<evidence type="ECO:0000313" key="9">
    <source>
        <dbReference type="EnsemblMetazoa" id="AALFPA23_019249.P28313"/>
    </source>
</evidence>
<feature type="signal peptide" evidence="8">
    <location>
        <begin position="1"/>
        <end position="23"/>
    </location>
</feature>
<comment type="similarity">
    <text evidence="2">Belongs to the PBP/GOBP family.</text>
</comment>
<dbReference type="EnsemblMetazoa" id="AALFPA23_019249.R28313">
    <property type="protein sequence ID" value="AALFPA23_019249.P28313"/>
    <property type="gene ID" value="AALFPA23_019249"/>
</dbReference>
<feature type="chain" id="PRO_5045431240" evidence="8">
    <location>
        <begin position="24"/>
        <end position="169"/>
    </location>
</feature>